<keyword evidence="5 9" id="KW-0276">Fatty acid metabolism</keyword>
<protein>
    <recommendedName>
        <fullName evidence="9">Beta-ketoacyl-[acyl-carrier-protein] synthase III</fullName>
        <shortName evidence="9">Beta-ketoacyl-ACP synthase III</shortName>
        <shortName evidence="9">KAS III</shortName>
        <ecNumber evidence="9">2.3.1.180</ecNumber>
    </recommendedName>
    <alternativeName>
        <fullName evidence="9">3-oxoacyl-[acyl-carrier-protein] synthase 3</fullName>
    </alternativeName>
    <alternativeName>
        <fullName evidence="9">3-oxoacyl-[acyl-carrier-protein] synthase III</fullName>
    </alternativeName>
</protein>
<comment type="function">
    <text evidence="9">Catalyzes the condensation reaction of fatty acid synthesis by the addition to an acyl acceptor of two carbons from malonyl-ACP. Catalyzes the first condensation reaction which initiates fatty acid synthesis and may therefore play a role in governing the total rate of fatty acid production. Possesses both acetoacetyl-ACP synthase and acetyl transacylase activities. Its substrate specificity determines the biosynthesis of branched-chain and/or straight-chain of fatty acids.</text>
</comment>
<evidence type="ECO:0000259" key="10">
    <source>
        <dbReference type="Pfam" id="PF08541"/>
    </source>
</evidence>
<dbReference type="InterPro" id="IPR013751">
    <property type="entry name" value="ACP_syn_III_N"/>
</dbReference>
<evidence type="ECO:0000313" key="13">
    <source>
        <dbReference type="Proteomes" id="UP000179627"/>
    </source>
</evidence>
<evidence type="ECO:0000259" key="11">
    <source>
        <dbReference type="Pfam" id="PF08545"/>
    </source>
</evidence>
<dbReference type="GO" id="GO:0004315">
    <property type="term" value="F:3-oxoacyl-[acyl-carrier-protein] synthase activity"/>
    <property type="evidence" value="ECO:0007669"/>
    <property type="project" value="InterPro"/>
</dbReference>
<dbReference type="NCBIfam" id="NF006829">
    <property type="entry name" value="PRK09352.1"/>
    <property type="match status" value="1"/>
</dbReference>
<dbReference type="Pfam" id="PF08545">
    <property type="entry name" value="ACP_syn_III"/>
    <property type="match status" value="1"/>
</dbReference>
<comment type="pathway">
    <text evidence="9">Lipid metabolism; fatty acid biosynthesis.</text>
</comment>
<name>A0A1S1QLG9_9ACTN</name>
<comment type="domain">
    <text evidence="9">The last Arg residue of the ACP-binding site is essential for the weak association between ACP/AcpP and FabH.</text>
</comment>
<organism evidence="12 13">
    <name type="scientific">Parafrankia colletiae</name>
    <dbReference type="NCBI Taxonomy" id="573497"/>
    <lineage>
        <taxon>Bacteria</taxon>
        <taxon>Bacillati</taxon>
        <taxon>Actinomycetota</taxon>
        <taxon>Actinomycetes</taxon>
        <taxon>Frankiales</taxon>
        <taxon>Frankiaceae</taxon>
        <taxon>Parafrankia</taxon>
    </lineage>
</organism>
<dbReference type="PANTHER" id="PTHR34069:SF2">
    <property type="entry name" value="BETA-KETOACYL-[ACYL-CARRIER-PROTEIN] SYNTHASE III"/>
    <property type="match status" value="1"/>
</dbReference>
<dbReference type="EMBL" id="MBLM01000134">
    <property type="protein sequence ID" value="OHV33144.1"/>
    <property type="molecule type" value="Genomic_DNA"/>
</dbReference>
<dbReference type="EC" id="2.3.1.180" evidence="9"/>
<keyword evidence="9" id="KW-0511">Multifunctional enzyme</keyword>
<keyword evidence="3 9" id="KW-0444">Lipid biosynthesis</keyword>
<feature type="domain" description="Beta-ketoacyl-[acyl-carrier-protein] synthase III N-terminal" evidence="11">
    <location>
        <begin position="110"/>
        <end position="190"/>
    </location>
</feature>
<dbReference type="OrthoDB" id="9815506at2"/>
<comment type="subunit">
    <text evidence="9">Homodimer.</text>
</comment>
<evidence type="ECO:0000256" key="7">
    <source>
        <dbReference type="ARBA" id="ARBA00023160"/>
    </source>
</evidence>
<dbReference type="HAMAP" id="MF_01815">
    <property type="entry name" value="FabH"/>
    <property type="match status" value="1"/>
</dbReference>
<evidence type="ECO:0000313" key="12">
    <source>
        <dbReference type="EMBL" id="OHV33144.1"/>
    </source>
</evidence>
<evidence type="ECO:0000256" key="8">
    <source>
        <dbReference type="ARBA" id="ARBA00023315"/>
    </source>
</evidence>
<dbReference type="PANTHER" id="PTHR34069">
    <property type="entry name" value="3-OXOACYL-[ACYL-CARRIER-PROTEIN] SYNTHASE 3"/>
    <property type="match status" value="1"/>
</dbReference>
<dbReference type="GO" id="GO:0044550">
    <property type="term" value="P:secondary metabolite biosynthetic process"/>
    <property type="evidence" value="ECO:0007669"/>
    <property type="project" value="TreeGrafter"/>
</dbReference>
<sequence>MTAPAGRAAVIAGAGSWVPPRLVTNDDLVRFLDTSDAWIRDRTGIGQRRHVTPGLSTGDLAVEAGRRALRAAGEPAVDAVVLATTTPDRLCPATAPDVSARLGFNGIPAFDVSAVCAGFLYGLATVAGMIATRTVETVLLIGADSFSTIVDPADRSTAPIFGDGAGAVVIRAGDTDEPGAVGPVVLGSDGDNTYLIGIPAGGSRQRSAGSTVEPGDNYLHMRGRDTYRHAVERMTQAGRTALALAGWATSDVDRFAGHQANARILDAVADRLGVPAGGHRLSNIERVGNTAAASIPLLLTESAAAGLLRPGDRTLLTAFGAGLSWGAATVVWPEVTALAGTGDTTGAVDTPAVPPAMPTETPLVVPSTAPLVVPPAGDQAAAAVV</sequence>
<dbReference type="GO" id="GO:0006633">
    <property type="term" value="P:fatty acid biosynthetic process"/>
    <property type="evidence" value="ECO:0007669"/>
    <property type="project" value="UniProtKB-UniRule"/>
</dbReference>
<evidence type="ECO:0000256" key="4">
    <source>
        <dbReference type="ARBA" id="ARBA00022679"/>
    </source>
</evidence>
<feature type="domain" description="Beta-ketoacyl-[acyl-carrier-protein] synthase III C-terminal" evidence="10">
    <location>
        <begin position="242"/>
        <end position="332"/>
    </location>
</feature>
<dbReference type="SUPFAM" id="SSF53901">
    <property type="entry name" value="Thiolase-like"/>
    <property type="match status" value="1"/>
</dbReference>
<feature type="active site" evidence="9">
    <location>
        <position position="289"/>
    </location>
</feature>
<keyword evidence="8 9" id="KW-0012">Acyltransferase</keyword>
<gene>
    <name evidence="9" type="primary">fabH</name>
    <name evidence="12" type="ORF">CC117_23485</name>
</gene>
<keyword evidence="6 9" id="KW-0443">Lipid metabolism</keyword>
<keyword evidence="13" id="KW-1185">Reference proteome</keyword>
<dbReference type="CDD" id="cd00830">
    <property type="entry name" value="KAS_III"/>
    <property type="match status" value="1"/>
</dbReference>
<dbReference type="InterPro" id="IPR013747">
    <property type="entry name" value="ACP_syn_III_C"/>
</dbReference>
<dbReference type="AlphaFoldDB" id="A0A1S1QLG9"/>
<dbReference type="GO" id="GO:0005737">
    <property type="term" value="C:cytoplasm"/>
    <property type="evidence" value="ECO:0007669"/>
    <property type="project" value="UniProtKB-SubCell"/>
</dbReference>
<evidence type="ECO:0000256" key="2">
    <source>
        <dbReference type="ARBA" id="ARBA00022490"/>
    </source>
</evidence>
<evidence type="ECO:0000256" key="3">
    <source>
        <dbReference type="ARBA" id="ARBA00022516"/>
    </source>
</evidence>
<dbReference type="Gene3D" id="3.40.47.10">
    <property type="match status" value="1"/>
</dbReference>
<feature type="active site" evidence="9">
    <location>
        <position position="258"/>
    </location>
</feature>
<keyword evidence="7 9" id="KW-0275">Fatty acid biosynthesis</keyword>
<feature type="active site" evidence="9">
    <location>
        <position position="116"/>
    </location>
</feature>
<dbReference type="InterPro" id="IPR004655">
    <property type="entry name" value="FabH"/>
</dbReference>
<evidence type="ECO:0000256" key="6">
    <source>
        <dbReference type="ARBA" id="ARBA00023098"/>
    </source>
</evidence>
<evidence type="ECO:0000256" key="1">
    <source>
        <dbReference type="ARBA" id="ARBA00008642"/>
    </source>
</evidence>
<evidence type="ECO:0000256" key="5">
    <source>
        <dbReference type="ARBA" id="ARBA00022832"/>
    </source>
</evidence>
<comment type="similarity">
    <text evidence="1 9">Belongs to the thiolase-like superfamily. FabH family.</text>
</comment>
<dbReference type="Pfam" id="PF08541">
    <property type="entry name" value="ACP_syn_III_C"/>
    <property type="match status" value="1"/>
</dbReference>
<dbReference type="NCBIfam" id="TIGR00747">
    <property type="entry name" value="fabH"/>
    <property type="match status" value="1"/>
</dbReference>
<accession>A0A1S1QLG9</accession>
<comment type="catalytic activity">
    <reaction evidence="9">
        <text>malonyl-[ACP] + acetyl-CoA + H(+) = 3-oxobutanoyl-[ACP] + CO2 + CoA</text>
        <dbReference type="Rhea" id="RHEA:12080"/>
        <dbReference type="Rhea" id="RHEA-COMP:9623"/>
        <dbReference type="Rhea" id="RHEA-COMP:9625"/>
        <dbReference type="ChEBI" id="CHEBI:15378"/>
        <dbReference type="ChEBI" id="CHEBI:16526"/>
        <dbReference type="ChEBI" id="CHEBI:57287"/>
        <dbReference type="ChEBI" id="CHEBI:57288"/>
        <dbReference type="ChEBI" id="CHEBI:78449"/>
        <dbReference type="ChEBI" id="CHEBI:78450"/>
        <dbReference type="EC" id="2.3.1.180"/>
    </reaction>
</comment>
<dbReference type="Proteomes" id="UP000179627">
    <property type="component" value="Unassembled WGS sequence"/>
</dbReference>
<dbReference type="GO" id="GO:0033818">
    <property type="term" value="F:beta-ketoacyl-acyl-carrier-protein synthase III activity"/>
    <property type="evidence" value="ECO:0007669"/>
    <property type="project" value="UniProtKB-UniRule"/>
</dbReference>
<dbReference type="InterPro" id="IPR016039">
    <property type="entry name" value="Thiolase-like"/>
</dbReference>
<proteinExistence type="inferred from homology"/>
<reference evidence="13" key="1">
    <citation type="submission" date="2016-07" db="EMBL/GenBank/DDBJ databases">
        <title>Sequence Frankia sp. strain CcI1.17.</title>
        <authorList>
            <person name="Ghodhbane-Gtari F."/>
            <person name="Swanson E."/>
            <person name="Gueddou A."/>
            <person name="Morris K."/>
            <person name="Hezbri K."/>
            <person name="Ktari A."/>
            <person name="Nouioui I."/>
            <person name="Abebe-Akele F."/>
            <person name="Simpson S."/>
            <person name="Thomas K."/>
            <person name="Gtari M."/>
            <person name="Tisa L.S."/>
            <person name="Hurst S."/>
        </authorList>
    </citation>
    <scope>NUCLEOTIDE SEQUENCE [LARGE SCALE GENOMIC DNA]</scope>
    <source>
        <strain evidence="13">Cc1.17</strain>
    </source>
</reference>
<dbReference type="UniPathway" id="UPA00094"/>
<feature type="region of interest" description="ACP-binding" evidence="9">
    <location>
        <begin position="259"/>
        <end position="263"/>
    </location>
</feature>
<evidence type="ECO:0000256" key="9">
    <source>
        <dbReference type="HAMAP-Rule" id="MF_01815"/>
    </source>
</evidence>
<comment type="caution">
    <text evidence="12">The sequence shown here is derived from an EMBL/GenBank/DDBJ whole genome shotgun (WGS) entry which is preliminary data.</text>
</comment>
<keyword evidence="2 9" id="KW-0963">Cytoplasm</keyword>
<comment type="subcellular location">
    <subcellularLocation>
        <location evidence="9">Cytoplasm</location>
    </subcellularLocation>
</comment>
<keyword evidence="4 9" id="KW-0808">Transferase</keyword>